<dbReference type="SUPFAM" id="SSF89562">
    <property type="entry name" value="RraA-like"/>
    <property type="match status" value="1"/>
</dbReference>
<feature type="non-terminal residue" evidence="1">
    <location>
        <position position="1"/>
    </location>
</feature>
<proteinExistence type="predicted"/>
<reference evidence="1" key="1">
    <citation type="submission" date="2018-05" db="EMBL/GenBank/DDBJ databases">
        <authorList>
            <person name="Lanie J.A."/>
            <person name="Ng W.-L."/>
            <person name="Kazmierczak K.M."/>
            <person name="Andrzejewski T.M."/>
            <person name="Davidsen T.M."/>
            <person name="Wayne K.J."/>
            <person name="Tettelin H."/>
            <person name="Glass J.I."/>
            <person name="Rusch D."/>
            <person name="Podicherti R."/>
            <person name="Tsui H.-C.T."/>
            <person name="Winkler M.E."/>
        </authorList>
    </citation>
    <scope>NUCLEOTIDE SEQUENCE</scope>
</reference>
<protein>
    <recommendedName>
        <fullName evidence="2">Diguanylate cyclase</fullName>
    </recommendedName>
</protein>
<dbReference type="Pfam" id="PF03737">
    <property type="entry name" value="RraA-like"/>
    <property type="match status" value="1"/>
</dbReference>
<organism evidence="1">
    <name type="scientific">marine metagenome</name>
    <dbReference type="NCBI Taxonomy" id="408172"/>
    <lineage>
        <taxon>unclassified sequences</taxon>
        <taxon>metagenomes</taxon>
        <taxon>ecological metagenomes</taxon>
    </lineage>
</organism>
<dbReference type="Gene3D" id="3.50.30.40">
    <property type="entry name" value="Ribonuclease E inhibitor RraA/RraA-like"/>
    <property type="match status" value="1"/>
</dbReference>
<dbReference type="AlphaFoldDB" id="A0A381RJZ3"/>
<evidence type="ECO:0000313" key="1">
    <source>
        <dbReference type="EMBL" id="SUZ92146.1"/>
    </source>
</evidence>
<accession>A0A381RJZ3</accession>
<dbReference type="InterPro" id="IPR005493">
    <property type="entry name" value="RraA/RraA-like"/>
</dbReference>
<dbReference type="InterPro" id="IPR036704">
    <property type="entry name" value="RraA/RraA-like_sf"/>
</dbReference>
<gene>
    <name evidence="1" type="ORF">METZ01_LOCUS45000</name>
</gene>
<dbReference type="PANTHER" id="PTHR33254:SF4">
    <property type="entry name" value="4-HYDROXY-4-METHYL-2-OXOGLUTARATE ALDOLASE 3-RELATED"/>
    <property type="match status" value="1"/>
</dbReference>
<dbReference type="GO" id="GO:0008948">
    <property type="term" value="F:oxaloacetate decarboxylase activity"/>
    <property type="evidence" value="ECO:0007669"/>
    <property type="project" value="TreeGrafter"/>
</dbReference>
<dbReference type="GO" id="GO:0047443">
    <property type="term" value="F:4-hydroxy-4-methyl-2-oxoglutarate aldolase activity"/>
    <property type="evidence" value="ECO:0007669"/>
    <property type="project" value="TreeGrafter"/>
</dbReference>
<dbReference type="EMBL" id="UINC01002035">
    <property type="protein sequence ID" value="SUZ92146.1"/>
    <property type="molecule type" value="Genomic_DNA"/>
</dbReference>
<dbReference type="PANTHER" id="PTHR33254">
    <property type="entry name" value="4-HYDROXY-4-METHYL-2-OXOGLUTARATE ALDOLASE 3-RELATED"/>
    <property type="match status" value="1"/>
</dbReference>
<name>A0A381RJZ3_9ZZZZ</name>
<sequence length="219" mass="23905">VQDEHVEQLQQLSTTTVSDALDRLGIAGQCLGIKPLDPSFRLCGRAFTMRTIPVTADPGTVGDYIDDVPEGHVVVIDNAGRPDATVWGDILTFVSNRRGVGGTVIDGHCRDIALSLQLKYPIFSRGWSMRTGKDRVQLEALQVPVSIGSATVKPGDLLLGDADGVVALPEERAAEVIALAQDIETAENRIRKAVEDGMRLDQARQQFKYFDLQRHQTKS</sequence>
<dbReference type="CDD" id="cd16841">
    <property type="entry name" value="RraA_family"/>
    <property type="match status" value="1"/>
</dbReference>
<evidence type="ECO:0008006" key="2">
    <source>
        <dbReference type="Google" id="ProtNLM"/>
    </source>
</evidence>